<dbReference type="Proteomes" id="UP000719412">
    <property type="component" value="Unassembled WGS sequence"/>
</dbReference>
<dbReference type="AlphaFoldDB" id="A0A8J6LB05"/>
<accession>A0A8J6LB05</accession>
<proteinExistence type="predicted"/>
<gene>
    <name evidence="1" type="ORF">GEV33_008270</name>
</gene>
<organism evidence="1 2">
    <name type="scientific">Tenebrio molitor</name>
    <name type="common">Yellow mealworm beetle</name>
    <dbReference type="NCBI Taxonomy" id="7067"/>
    <lineage>
        <taxon>Eukaryota</taxon>
        <taxon>Metazoa</taxon>
        <taxon>Ecdysozoa</taxon>
        <taxon>Arthropoda</taxon>
        <taxon>Hexapoda</taxon>
        <taxon>Insecta</taxon>
        <taxon>Pterygota</taxon>
        <taxon>Neoptera</taxon>
        <taxon>Endopterygota</taxon>
        <taxon>Coleoptera</taxon>
        <taxon>Polyphaga</taxon>
        <taxon>Cucujiformia</taxon>
        <taxon>Tenebrionidae</taxon>
        <taxon>Tenebrio</taxon>
    </lineage>
</organism>
<evidence type="ECO:0000313" key="2">
    <source>
        <dbReference type="Proteomes" id="UP000719412"/>
    </source>
</evidence>
<reference evidence="1" key="2">
    <citation type="submission" date="2021-08" db="EMBL/GenBank/DDBJ databases">
        <authorList>
            <person name="Eriksson T."/>
        </authorList>
    </citation>
    <scope>NUCLEOTIDE SEQUENCE</scope>
    <source>
        <strain evidence="1">Stoneville</strain>
        <tissue evidence="1">Whole head</tissue>
    </source>
</reference>
<dbReference type="EMBL" id="JABDTM020024213">
    <property type="protein sequence ID" value="KAH0814520.1"/>
    <property type="molecule type" value="Genomic_DNA"/>
</dbReference>
<protein>
    <submittedName>
        <fullName evidence="1">Uncharacterized protein</fullName>
    </submittedName>
</protein>
<comment type="caution">
    <text evidence="1">The sequence shown here is derived from an EMBL/GenBank/DDBJ whole genome shotgun (WGS) entry which is preliminary data.</text>
</comment>
<evidence type="ECO:0000313" key="1">
    <source>
        <dbReference type="EMBL" id="KAH0814520.1"/>
    </source>
</evidence>
<sequence>MVWCVCGILDAGVAVDWQCWSMVAVAECSRRVRGAVHISGSMLCGRAVIERRLTCTTTTVYPPCTHSQTQQDTRLDTNNGAPPSELPFLNLMIREKLSLLSYDQTVQRQTNVRFRETSTKAQSCRRASRTLCPAVRTRADKQIGSFLGAPTELMPSIMGAFDAIIENSRTENEPEVKTSTPKRSLQVGNFANLSPCVQKILANVPDQELNKRFSSEETLGPRRPNRSSIYRSLRSPEKQLNRSNESLDIISPNVQKMISNFPDAELVLPTSERSKPGRNGSFLHAKGECFAPKISCPDGDNCCGDGSKTSLHAIDANVNSECDSLSVEEADTCDSLKNSDGCGNYSPKPLGSYLHTSHGIASRTPVGRKHMGKYLQGDRDKMQLLRSLLVL</sequence>
<reference evidence="1" key="1">
    <citation type="journal article" date="2020" name="J Insects Food Feed">
        <title>The yellow mealworm (Tenebrio molitor) genome: a resource for the emerging insects as food and feed industry.</title>
        <authorList>
            <person name="Eriksson T."/>
            <person name="Andere A."/>
            <person name="Kelstrup H."/>
            <person name="Emery V."/>
            <person name="Picard C."/>
        </authorList>
    </citation>
    <scope>NUCLEOTIDE SEQUENCE</scope>
    <source>
        <strain evidence="1">Stoneville</strain>
        <tissue evidence="1">Whole head</tissue>
    </source>
</reference>
<keyword evidence="2" id="KW-1185">Reference proteome</keyword>
<name>A0A8J6LB05_TENMO</name>